<evidence type="ECO:0000256" key="1">
    <source>
        <dbReference type="ARBA" id="ARBA00000439"/>
    </source>
</evidence>
<sequence>MKNNNKNREKRFNKAGIMPYFFDERGLKKYASPQIKSAILATFNEQISVPSIPLPPVQVFRENRPHFIRLKLADKTQRLQGKWVLKLENHRMLTGKVKNNIIQLPANLPLGYHQLVLHYANKQAECSLIIAPTRCYQPTELTQGKKLWGTFLQLYTLRSQQNWGIGDFGDLKQFIQHLVPFQADFIGLNPIHALFPANPDSASPYSPSSRQWLNIAYIDINQITEFQQSEDAQTWFNSTEVQARLSKLRSEDWVNYAEVIPLKLQGLRFAFAYFQHKANSMRRQAFADFLVRGGENLQVQATFDALHAHLMANFSEQWGWDFWDKKYQNYASDAVQQFKQANQETIQFYAWLQFIADEQLAECDALCKAHDMTIGMYRDLAVGVTGSGSETWAEKRLYCLNASVGAPPDILGPQGQNWGLTPMNPHVLQQQAYRPFIELIRANMRHCGALRLDHIMSLLRLWWIQKGDSAVNGAYVSYPVDDLIAILALESQRHQCLIIGEDLGTVPKQIVSKLKNAGILSYKIFYFEFDQHGHSRALNDYPYQAMTTLSTHDLPTINGYWRGYDFQLGQRYGVYPNPDILAILQRDRMQAKSKILARLVENQIAIEEGIDASLESNISKKFNHQLQSYVSQVSSALFGLQPEDWLDMTEPVNIPGTSMQYPNWRRRLSADIPDLFADNDIQQLLNTVVKNRHRSTTQ</sequence>
<accession>A0ABW4NRY6</accession>
<evidence type="ECO:0000256" key="8">
    <source>
        <dbReference type="ARBA" id="ARBA00031423"/>
    </source>
</evidence>
<keyword evidence="5 10" id="KW-0328">Glycosyltransferase</keyword>
<evidence type="ECO:0000256" key="9">
    <source>
        <dbReference type="ARBA" id="ARBA00031501"/>
    </source>
</evidence>
<evidence type="ECO:0000256" key="5">
    <source>
        <dbReference type="ARBA" id="ARBA00022676"/>
    </source>
</evidence>
<evidence type="ECO:0000256" key="10">
    <source>
        <dbReference type="RuleBase" id="RU361207"/>
    </source>
</evidence>
<dbReference type="Gene3D" id="3.20.20.80">
    <property type="entry name" value="Glycosidases"/>
    <property type="match status" value="1"/>
</dbReference>
<feature type="domain" description="MalQ N-terminal beta-sandwich" evidence="11">
    <location>
        <begin position="54"/>
        <end position="132"/>
    </location>
</feature>
<keyword evidence="7 10" id="KW-0119">Carbohydrate metabolism</keyword>
<dbReference type="SUPFAM" id="SSF51445">
    <property type="entry name" value="(Trans)glycosidases"/>
    <property type="match status" value="1"/>
</dbReference>
<dbReference type="EMBL" id="JBHUFP010000001">
    <property type="protein sequence ID" value="MFD1804900.1"/>
    <property type="molecule type" value="Genomic_DNA"/>
</dbReference>
<organism evidence="12 13">
    <name type="scientific">Pasteurella oralis</name>
    <dbReference type="NCBI Taxonomy" id="1071947"/>
    <lineage>
        <taxon>Bacteria</taxon>
        <taxon>Pseudomonadati</taxon>
        <taxon>Pseudomonadota</taxon>
        <taxon>Gammaproteobacteria</taxon>
        <taxon>Pasteurellales</taxon>
        <taxon>Pasteurellaceae</taxon>
        <taxon>Pasteurella</taxon>
    </lineage>
</organism>
<comment type="catalytic activity">
    <reaction evidence="1 10">
        <text>Transfers a segment of a (1-&gt;4)-alpha-D-glucan to a new position in an acceptor, which may be glucose or a (1-&gt;4)-alpha-D-glucan.</text>
        <dbReference type="EC" id="2.4.1.25"/>
    </reaction>
</comment>
<dbReference type="InterPro" id="IPR017853">
    <property type="entry name" value="GH"/>
</dbReference>
<dbReference type="NCBIfam" id="NF008274">
    <property type="entry name" value="PRK11052.1"/>
    <property type="match status" value="1"/>
</dbReference>
<evidence type="ECO:0000259" key="11">
    <source>
        <dbReference type="Pfam" id="PF21226"/>
    </source>
</evidence>
<evidence type="ECO:0000313" key="13">
    <source>
        <dbReference type="Proteomes" id="UP001597420"/>
    </source>
</evidence>
<evidence type="ECO:0000256" key="6">
    <source>
        <dbReference type="ARBA" id="ARBA00022679"/>
    </source>
</evidence>
<name>A0ABW4NRY6_9PAST</name>
<evidence type="ECO:0000256" key="3">
    <source>
        <dbReference type="ARBA" id="ARBA00012560"/>
    </source>
</evidence>
<dbReference type="PANTHER" id="PTHR32438:SF5">
    <property type="entry name" value="4-ALPHA-GLUCANOTRANSFERASE DPE1, CHLOROPLASTIC_AMYLOPLASTIC"/>
    <property type="match status" value="1"/>
</dbReference>
<gene>
    <name evidence="12" type="primary">malQ</name>
    <name evidence="12" type="ORF">ACFSAV_00660</name>
</gene>
<keyword evidence="6 10" id="KW-0808">Transferase</keyword>
<reference evidence="13" key="1">
    <citation type="journal article" date="2019" name="Int. J. Syst. Evol. Microbiol.">
        <title>The Global Catalogue of Microorganisms (GCM) 10K type strain sequencing project: providing services to taxonomists for standard genome sequencing and annotation.</title>
        <authorList>
            <consortium name="The Broad Institute Genomics Platform"/>
            <consortium name="The Broad Institute Genome Sequencing Center for Infectious Disease"/>
            <person name="Wu L."/>
            <person name="Ma J."/>
        </authorList>
    </citation>
    <scope>NUCLEOTIDE SEQUENCE [LARGE SCALE GENOMIC DNA]</scope>
    <source>
        <strain evidence="13">CCM 7950</strain>
    </source>
</reference>
<dbReference type="InterPro" id="IPR003385">
    <property type="entry name" value="Glyco_hydro_77"/>
</dbReference>
<dbReference type="NCBIfam" id="TIGR00217">
    <property type="entry name" value="malQ"/>
    <property type="match status" value="1"/>
</dbReference>
<dbReference type="Pfam" id="PF21226">
    <property type="entry name" value="MalQ_N"/>
    <property type="match status" value="1"/>
</dbReference>
<dbReference type="Pfam" id="PF02446">
    <property type="entry name" value="Glyco_hydro_77"/>
    <property type="match status" value="1"/>
</dbReference>
<dbReference type="PANTHER" id="PTHR32438">
    <property type="entry name" value="4-ALPHA-GLUCANOTRANSFERASE DPE1, CHLOROPLASTIC/AMYLOPLASTIC"/>
    <property type="match status" value="1"/>
</dbReference>
<evidence type="ECO:0000256" key="2">
    <source>
        <dbReference type="ARBA" id="ARBA00005684"/>
    </source>
</evidence>
<protein>
    <recommendedName>
        <fullName evidence="4 10">4-alpha-glucanotransferase</fullName>
        <ecNumber evidence="3 10">2.4.1.25</ecNumber>
    </recommendedName>
    <alternativeName>
        <fullName evidence="8 10">Amylomaltase</fullName>
    </alternativeName>
    <alternativeName>
        <fullName evidence="9 10">Disproportionating enzyme</fullName>
    </alternativeName>
</protein>
<dbReference type="EC" id="2.4.1.25" evidence="3 10"/>
<keyword evidence="13" id="KW-1185">Reference proteome</keyword>
<evidence type="ECO:0000313" key="12">
    <source>
        <dbReference type="EMBL" id="MFD1804900.1"/>
    </source>
</evidence>
<dbReference type="GO" id="GO:0004134">
    <property type="term" value="F:4-alpha-glucanotransferase activity"/>
    <property type="evidence" value="ECO:0007669"/>
    <property type="project" value="UniProtKB-EC"/>
</dbReference>
<dbReference type="InterPro" id="IPR048458">
    <property type="entry name" value="MalQ_N"/>
</dbReference>
<proteinExistence type="inferred from homology"/>
<dbReference type="RefSeq" id="WP_379095033.1">
    <property type="nucleotide sequence ID" value="NZ_JBHUFP010000001.1"/>
</dbReference>
<evidence type="ECO:0000256" key="4">
    <source>
        <dbReference type="ARBA" id="ARBA00020295"/>
    </source>
</evidence>
<evidence type="ECO:0000256" key="7">
    <source>
        <dbReference type="ARBA" id="ARBA00023277"/>
    </source>
</evidence>
<comment type="caution">
    <text evidence="12">The sequence shown here is derived from an EMBL/GenBank/DDBJ whole genome shotgun (WGS) entry which is preliminary data.</text>
</comment>
<comment type="similarity">
    <text evidence="2 10">Belongs to the disproportionating enzyme family.</text>
</comment>
<dbReference type="Proteomes" id="UP001597420">
    <property type="component" value="Unassembled WGS sequence"/>
</dbReference>